<dbReference type="CDD" id="cd00371">
    <property type="entry name" value="HMA"/>
    <property type="match status" value="1"/>
</dbReference>
<dbReference type="GO" id="GO:0005507">
    <property type="term" value="F:copper ion binding"/>
    <property type="evidence" value="ECO:0007669"/>
    <property type="project" value="InterPro"/>
</dbReference>
<reference evidence="2 3" key="1">
    <citation type="submission" date="2015-07" db="EMBL/GenBank/DDBJ databases">
        <title>Genome sequence of Leptolinea tardivitalis DSM 16556.</title>
        <authorList>
            <person name="Hemp J."/>
            <person name="Ward L.M."/>
            <person name="Pace L.A."/>
            <person name="Fischer W.W."/>
        </authorList>
    </citation>
    <scope>NUCLEOTIDE SEQUENCE [LARGE SCALE GENOMIC DNA]</scope>
    <source>
        <strain evidence="2 3">YMTK-2</strain>
    </source>
</reference>
<dbReference type="PRINTS" id="PR00944">
    <property type="entry name" value="CUEXPORT"/>
</dbReference>
<dbReference type="Pfam" id="PF00403">
    <property type="entry name" value="HMA"/>
    <property type="match status" value="1"/>
</dbReference>
<dbReference type="PROSITE" id="PS50846">
    <property type="entry name" value="HMA_2"/>
    <property type="match status" value="1"/>
</dbReference>
<gene>
    <name evidence="2" type="ORF">ADM99_10850</name>
</gene>
<feature type="domain" description="HMA" evidence="1">
    <location>
        <begin position="2"/>
        <end position="67"/>
    </location>
</feature>
<keyword evidence="3" id="KW-1185">Reference proteome</keyword>
<sequence>MTTVNYSIPNINCKHCVMTIKNELSELPGVQKVEGDPETKTIEVVFDAPASEDSIKSLLKEINYPVKQEK</sequence>
<dbReference type="GO" id="GO:0006825">
    <property type="term" value="P:copper ion transport"/>
    <property type="evidence" value="ECO:0007669"/>
    <property type="project" value="InterPro"/>
</dbReference>
<dbReference type="RefSeq" id="WP_062420566.1">
    <property type="nucleotide sequence ID" value="NZ_BBYA01000002.1"/>
</dbReference>
<dbReference type="AlphaFoldDB" id="A0A0P6WYZ6"/>
<dbReference type="SUPFAM" id="SSF55008">
    <property type="entry name" value="HMA, heavy metal-associated domain"/>
    <property type="match status" value="1"/>
</dbReference>
<dbReference type="EMBL" id="LGCK01000010">
    <property type="protein sequence ID" value="KPL71894.1"/>
    <property type="molecule type" value="Genomic_DNA"/>
</dbReference>
<evidence type="ECO:0000313" key="2">
    <source>
        <dbReference type="EMBL" id="KPL71894.1"/>
    </source>
</evidence>
<dbReference type="Gene3D" id="3.30.70.100">
    <property type="match status" value="1"/>
</dbReference>
<dbReference type="InterPro" id="IPR000428">
    <property type="entry name" value="Cu-bd"/>
</dbReference>
<dbReference type="OrthoDB" id="9813965at2"/>
<accession>A0A0P6WYZ6</accession>
<organism evidence="2 3">
    <name type="scientific">Leptolinea tardivitalis</name>
    <dbReference type="NCBI Taxonomy" id="229920"/>
    <lineage>
        <taxon>Bacteria</taxon>
        <taxon>Bacillati</taxon>
        <taxon>Chloroflexota</taxon>
        <taxon>Anaerolineae</taxon>
        <taxon>Anaerolineales</taxon>
        <taxon>Anaerolineaceae</taxon>
        <taxon>Leptolinea</taxon>
    </lineage>
</organism>
<dbReference type="Proteomes" id="UP000050430">
    <property type="component" value="Unassembled WGS sequence"/>
</dbReference>
<name>A0A0P6WYZ6_9CHLR</name>
<evidence type="ECO:0000313" key="3">
    <source>
        <dbReference type="Proteomes" id="UP000050430"/>
    </source>
</evidence>
<proteinExistence type="predicted"/>
<evidence type="ECO:0000259" key="1">
    <source>
        <dbReference type="PROSITE" id="PS50846"/>
    </source>
</evidence>
<dbReference type="InterPro" id="IPR036163">
    <property type="entry name" value="HMA_dom_sf"/>
</dbReference>
<comment type="caution">
    <text evidence="2">The sequence shown here is derived from an EMBL/GenBank/DDBJ whole genome shotgun (WGS) entry which is preliminary data.</text>
</comment>
<dbReference type="STRING" id="229920.ADM99_10850"/>
<dbReference type="InterPro" id="IPR006121">
    <property type="entry name" value="HMA_dom"/>
</dbReference>
<protein>
    <submittedName>
        <fullName evidence="2">Heavy metal transporter</fullName>
    </submittedName>
</protein>